<evidence type="ECO:0000313" key="3">
    <source>
        <dbReference type="Proteomes" id="UP000192491"/>
    </source>
</evidence>
<proteinExistence type="predicted"/>
<dbReference type="EMBL" id="MTEJ01000006">
    <property type="protein sequence ID" value="OQX16236.1"/>
    <property type="molecule type" value="Genomic_DNA"/>
</dbReference>
<feature type="chain" id="PRO_5012621020" evidence="1">
    <location>
        <begin position="19"/>
        <end position="139"/>
    </location>
</feature>
<sequence length="139" mass="15114">MKAMFSALLCASSLNACQAPTTPEPRQEKGVHIPSAAEISGTQEQHYAAQLPLLQARNASADANASIQQGKRYFLCNAGRSTTVPGIAPDVYAQVRDKCPTECLEGVTDAIYGENHRRYLTVALDYAAQWNRVMLAVCR</sequence>
<evidence type="ECO:0000313" key="2">
    <source>
        <dbReference type="EMBL" id="OQX16236.1"/>
    </source>
</evidence>
<dbReference type="Proteomes" id="UP000192491">
    <property type="component" value="Unassembled WGS sequence"/>
</dbReference>
<organism evidence="2 3">
    <name type="scientific">Thiothrix lacustris</name>
    <dbReference type="NCBI Taxonomy" id="525917"/>
    <lineage>
        <taxon>Bacteria</taxon>
        <taxon>Pseudomonadati</taxon>
        <taxon>Pseudomonadota</taxon>
        <taxon>Gammaproteobacteria</taxon>
        <taxon>Thiotrichales</taxon>
        <taxon>Thiotrichaceae</taxon>
        <taxon>Thiothrix</taxon>
    </lineage>
</organism>
<gene>
    <name evidence="2" type="ORF">BWK73_04250</name>
</gene>
<accession>A0A1Y1QXR8</accession>
<evidence type="ECO:0000256" key="1">
    <source>
        <dbReference type="SAM" id="SignalP"/>
    </source>
</evidence>
<reference evidence="2 3" key="1">
    <citation type="submission" date="2017-01" db="EMBL/GenBank/DDBJ databases">
        <title>Novel large sulfur bacteria in the metagenomes of groundwater-fed chemosynthetic microbial mats in the Lake Huron basin.</title>
        <authorList>
            <person name="Sharrar A.M."/>
            <person name="Flood B.E."/>
            <person name="Bailey J.V."/>
            <person name="Jones D.S."/>
            <person name="Biddanda B."/>
            <person name="Ruberg S.A."/>
            <person name="Marcus D.N."/>
            <person name="Dick G.J."/>
        </authorList>
    </citation>
    <scope>NUCLEOTIDE SEQUENCE [LARGE SCALE GENOMIC DNA]</scope>
    <source>
        <strain evidence="2">A8</strain>
    </source>
</reference>
<dbReference type="AlphaFoldDB" id="A0A1Y1QXR8"/>
<feature type="signal peptide" evidence="1">
    <location>
        <begin position="1"/>
        <end position="18"/>
    </location>
</feature>
<keyword evidence="1" id="KW-0732">Signal</keyword>
<protein>
    <submittedName>
        <fullName evidence="2">Uncharacterized protein</fullName>
    </submittedName>
</protein>
<name>A0A1Y1QXR8_9GAMM</name>
<comment type="caution">
    <text evidence="2">The sequence shown here is derived from an EMBL/GenBank/DDBJ whole genome shotgun (WGS) entry which is preliminary data.</text>
</comment>